<accession>A0A099WD29</accession>
<evidence type="ECO:0000313" key="2">
    <source>
        <dbReference type="EMBL" id="KGL42581.1"/>
    </source>
</evidence>
<dbReference type="EMBL" id="JNFA01000011">
    <property type="protein sequence ID" value="KGL42581.1"/>
    <property type="molecule type" value="Genomic_DNA"/>
</dbReference>
<reference evidence="2 3" key="1">
    <citation type="submission" date="2014-05" db="EMBL/GenBank/DDBJ databases">
        <title>Novel Listeriaceae from food processing environments.</title>
        <authorList>
            <person name="den Bakker H.C."/>
        </authorList>
    </citation>
    <scope>NUCLEOTIDE SEQUENCE [LARGE SCALE GENOMIC DNA]</scope>
    <source>
        <strain evidence="2 3">FSL A5-0281</strain>
    </source>
</reference>
<dbReference type="OrthoDB" id="9768630at2"/>
<keyword evidence="1" id="KW-0732">Signal</keyword>
<dbReference type="PROSITE" id="PS51257">
    <property type="entry name" value="PROKAR_LIPOPROTEIN"/>
    <property type="match status" value="1"/>
</dbReference>
<dbReference type="PANTHER" id="PTHR43649:SF32">
    <property type="entry name" value="SUGAR BINDING SECRETED PROTEIN"/>
    <property type="match status" value="1"/>
</dbReference>
<dbReference type="InterPro" id="IPR050490">
    <property type="entry name" value="Bact_solute-bd_prot1"/>
</dbReference>
<dbReference type="Gene3D" id="3.40.190.10">
    <property type="entry name" value="Periplasmic binding protein-like II"/>
    <property type="match status" value="1"/>
</dbReference>
<dbReference type="AlphaFoldDB" id="A0A099WD29"/>
<dbReference type="RefSeq" id="WP_036084344.1">
    <property type="nucleotide sequence ID" value="NZ_CBCSHQ010000001.1"/>
</dbReference>
<protein>
    <submittedName>
        <fullName evidence="2">Sugar ABC transporter substrate-binding protein</fullName>
    </submittedName>
</protein>
<dbReference type="Pfam" id="PF13416">
    <property type="entry name" value="SBP_bac_8"/>
    <property type="match status" value="1"/>
</dbReference>
<gene>
    <name evidence="2" type="ORF">EP57_03720</name>
</gene>
<feature type="signal peptide" evidence="1">
    <location>
        <begin position="1"/>
        <end position="20"/>
    </location>
</feature>
<keyword evidence="3" id="KW-1185">Reference proteome</keyword>
<dbReference type="CDD" id="cd13585">
    <property type="entry name" value="PBP2_TMBP_like"/>
    <property type="match status" value="1"/>
</dbReference>
<organism evidence="2 3">
    <name type="scientific">Listeria booriae</name>
    <dbReference type="NCBI Taxonomy" id="1552123"/>
    <lineage>
        <taxon>Bacteria</taxon>
        <taxon>Bacillati</taxon>
        <taxon>Bacillota</taxon>
        <taxon>Bacilli</taxon>
        <taxon>Bacillales</taxon>
        <taxon>Listeriaceae</taxon>
        <taxon>Listeria</taxon>
    </lineage>
</organism>
<evidence type="ECO:0000256" key="1">
    <source>
        <dbReference type="SAM" id="SignalP"/>
    </source>
</evidence>
<sequence length="426" mass="46727">MKKRFAILLMVSMAVMLVVAGCGGGSSDSVNENKKELTAWAWNVNVKALEGAAKEYEKDNPGFKLKVVEMSNTDAYQKITTGLQAGGKGLPDILLIEDDQVQGYLENFPKGFVNLSDKGFDDEKSKFPEYKVSLLSKNDKIYGFPFDAGPAGVFYRTDIFKQAGVDPKSIETWDDYIAAGKTIKAKTGKDMIGMDYNNDDGQYRIMLNTLGTFYFDDKGDIAFTSDESEKAMSMVQKIKDAGVSKNTSGWDPWVSALANGEVVTAPTGAWFSGSLIQQAPDLAGKWSVFPIPAFEKGGNHAANNGGSNFMIPSASEKSDEAYKFLKYFSTSNDIQELAMSEGGLFPSLNTVYETDTFKNAGDYFTQENIWQLFANQMDDIKPANYTGNYSIAKDEAVKAQSKVLEGENVKKALEAAKKSLANRIQQ</sequence>
<name>A0A099WD29_9LIST</name>
<proteinExistence type="predicted"/>
<feature type="chain" id="PRO_5038355333" evidence="1">
    <location>
        <begin position="21"/>
        <end position="426"/>
    </location>
</feature>
<evidence type="ECO:0000313" key="3">
    <source>
        <dbReference type="Proteomes" id="UP000029844"/>
    </source>
</evidence>
<dbReference type="PANTHER" id="PTHR43649">
    <property type="entry name" value="ARABINOSE-BINDING PROTEIN-RELATED"/>
    <property type="match status" value="1"/>
</dbReference>
<dbReference type="SUPFAM" id="SSF53850">
    <property type="entry name" value="Periplasmic binding protein-like II"/>
    <property type="match status" value="1"/>
</dbReference>
<dbReference type="InterPro" id="IPR006059">
    <property type="entry name" value="SBP"/>
</dbReference>
<dbReference type="Proteomes" id="UP000029844">
    <property type="component" value="Unassembled WGS sequence"/>
</dbReference>
<dbReference type="STRING" id="1552123.EP57_03720"/>
<comment type="caution">
    <text evidence="2">The sequence shown here is derived from an EMBL/GenBank/DDBJ whole genome shotgun (WGS) entry which is preliminary data.</text>
</comment>
<dbReference type="GeneID" id="58716532"/>
<dbReference type="eggNOG" id="COG1653">
    <property type="taxonomic scope" value="Bacteria"/>
</dbReference>